<keyword evidence="4" id="KW-1185">Reference proteome</keyword>
<dbReference type="STRING" id="22663.A0A218X6P3"/>
<dbReference type="OrthoDB" id="1679543at2759"/>
<dbReference type="EMBL" id="MTKT01002214">
    <property type="protein sequence ID" value="OWM80614.1"/>
    <property type="molecule type" value="Genomic_DNA"/>
</dbReference>
<gene>
    <name evidence="1" type="ORF">CDL15_Pgr006644</name>
    <name evidence="2" type="ORF">CRG98_007128</name>
</gene>
<protein>
    <submittedName>
        <fullName evidence="1">Uncharacterized protein</fullName>
    </submittedName>
</protein>
<dbReference type="EMBL" id="PGOL01000325">
    <property type="protein sequence ID" value="PKI72461.1"/>
    <property type="molecule type" value="Genomic_DNA"/>
</dbReference>
<organism evidence="1 3">
    <name type="scientific">Punica granatum</name>
    <name type="common">Pomegranate</name>
    <dbReference type="NCBI Taxonomy" id="22663"/>
    <lineage>
        <taxon>Eukaryota</taxon>
        <taxon>Viridiplantae</taxon>
        <taxon>Streptophyta</taxon>
        <taxon>Embryophyta</taxon>
        <taxon>Tracheophyta</taxon>
        <taxon>Spermatophyta</taxon>
        <taxon>Magnoliopsida</taxon>
        <taxon>eudicotyledons</taxon>
        <taxon>Gunneridae</taxon>
        <taxon>Pentapetalae</taxon>
        <taxon>rosids</taxon>
        <taxon>malvids</taxon>
        <taxon>Myrtales</taxon>
        <taxon>Lythraceae</taxon>
        <taxon>Punica</taxon>
    </lineage>
</organism>
<evidence type="ECO:0000313" key="3">
    <source>
        <dbReference type="Proteomes" id="UP000197138"/>
    </source>
</evidence>
<comment type="caution">
    <text evidence="1">The sequence shown here is derived from an EMBL/GenBank/DDBJ whole genome shotgun (WGS) entry which is preliminary data.</text>
</comment>
<dbReference type="GeneID" id="116192404"/>
<dbReference type="Proteomes" id="UP000197138">
    <property type="component" value="Unassembled WGS sequence"/>
</dbReference>
<dbReference type="Proteomes" id="UP000233551">
    <property type="component" value="Unassembled WGS sequence"/>
</dbReference>
<evidence type="ECO:0000313" key="2">
    <source>
        <dbReference type="EMBL" id="PKI72461.1"/>
    </source>
</evidence>
<evidence type="ECO:0000313" key="4">
    <source>
        <dbReference type="Proteomes" id="UP000233551"/>
    </source>
</evidence>
<dbReference type="InterPro" id="IPR016972">
    <property type="entry name" value="UCP031279"/>
</dbReference>
<dbReference type="PANTHER" id="PTHR33526">
    <property type="entry name" value="OS07G0123800 PROTEIN"/>
    <property type="match status" value="1"/>
</dbReference>
<reference evidence="3" key="1">
    <citation type="journal article" date="2017" name="Plant J.">
        <title>The pomegranate (Punica granatum L.) genome and the genomics of punicalagin biosynthesis.</title>
        <authorList>
            <person name="Qin G."/>
            <person name="Xu C."/>
            <person name="Ming R."/>
            <person name="Tang H."/>
            <person name="Guyot R."/>
            <person name="Kramer E.M."/>
            <person name="Hu Y."/>
            <person name="Yi X."/>
            <person name="Qi Y."/>
            <person name="Xu X."/>
            <person name="Gao Z."/>
            <person name="Pan H."/>
            <person name="Jian J."/>
            <person name="Tian Y."/>
            <person name="Yue Z."/>
            <person name="Xu Y."/>
        </authorList>
    </citation>
    <scope>NUCLEOTIDE SEQUENCE [LARGE SCALE GENOMIC DNA]</scope>
    <source>
        <strain evidence="3">cv. Dabenzi</strain>
    </source>
</reference>
<evidence type="ECO:0000313" key="1">
    <source>
        <dbReference type="EMBL" id="OWM80614.1"/>
    </source>
</evidence>
<name>A0A218X6P3_PUNGR</name>
<reference evidence="1" key="2">
    <citation type="submission" date="2017-06" db="EMBL/GenBank/DDBJ databases">
        <title>The pomegranate genome and the genomics of punicalagin biosynthesis.</title>
        <authorList>
            <person name="Xu C."/>
        </authorList>
    </citation>
    <scope>NUCLEOTIDE SEQUENCE [LARGE SCALE GENOMIC DNA]</scope>
    <source>
        <tissue evidence="1">Fresh leaf</tissue>
    </source>
</reference>
<reference evidence="2 4" key="3">
    <citation type="submission" date="2017-11" db="EMBL/GenBank/DDBJ databases">
        <title>De-novo sequencing of pomegranate (Punica granatum L.) genome.</title>
        <authorList>
            <person name="Akparov Z."/>
            <person name="Amiraslanov A."/>
            <person name="Hajiyeva S."/>
            <person name="Abbasov M."/>
            <person name="Kaur K."/>
            <person name="Hamwieh A."/>
            <person name="Solovyev V."/>
            <person name="Salamov A."/>
            <person name="Braich B."/>
            <person name="Kosarev P."/>
            <person name="Mahmoud A."/>
            <person name="Hajiyev E."/>
            <person name="Babayeva S."/>
            <person name="Izzatullayeva V."/>
            <person name="Mammadov A."/>
            <person name="Mammadov A."/>
            <person name="Sharifova S."/>
            <person name="Ojaghi J."/>
            <person name="Eynullazada K."/>
            <person name="Bayramov B."/>
            <person name="Abdulazimova A."/>
            <person name="Shahmuradov I."/>
        </authorList>
    </citation>
    <scope>NUCLEOTIDE SEQUENCE [LARGE SCALE GENOMIC DNA]</scope>
    <source>
        <strain evidence="2">AG2017</strain>
        <strain evidence="4">cv. AG2017</strain>
        <tissue evidence="2">Leaf</tissue>
    </source>
</reference>
<sequence length="163" mass="17737">MRPNKNHQSMFLRIIKVPVRALCRARDLYVRSMGSCAASIGHGNVGCPGGHYDALPRSFSMGSGRLDDTDDFKELLRAASMKSLGSDRIDLDTLLKGSKLDKPGSTMSKSCSVGMGRIDEEKASEFGEEGSYEDSLKPAELNTYARRSRSYADAASRSSTAVF</sequence>
<dbReference type="PIRSF" id="PIRSF031279">
    <property type="entry name" value="UCP031279"/>
    <property type="match status" value="1"/>
</dbReference>
<dbReference type="AlphaFoldDB" id="A0A218X6P3"/>
<accession>A0A218X6P3</accession>
<proteinExistence type="predicted"/>
<dbReference type="PANTHER" id="PTHR33526:SF4">
    <property type="entry name" value="OS07G0123800 PROTEIN"/>
    <property type="match status" value="1"/>
</dbReference>